<comment type="similarity">
    <text evidence="2">Belongs to the zinc-containing alcohol dehydrogenase family.</text>
</comment>
<dbReference type="STRING" id="1441469.A0A225ASH6"/>
<keyword evidence="4" id="KW-0862">Zinc</keyword>
<dbReference type="Pfam" id="PF08240">
    <property type="entry name" value="ADH_N"/>
    <property type="match status" value="1"/>
</dbReference>
<sequence length="371" mass="40302">MQSHLPPQHRALLLRERGADLQLETLPTPQPTLGTAVCRVLEAGVLSYHREIYNGKRTYPFPTPIIGGYSSIGRIVAVGEDATTLTPGQLVWIDCVIRGRDDPSNQFLFGIHDGMTDGSRKLSRDVWRNGSFSEFVKAPLENCIALDEVRLCQELGYSVRDLVYLGHLLVPFGGLRDIKLQPGETVVICPATGGFGGAGVHVAAAMGARVIAMGRNDKELARLKAHVGKGLPSATIETVKMSGDEIADTAALRAFGNIDAVLDLAPPAAAESTHLKSAVSALRYEGRCSLMGYVAQPIVNWQFMARNLSLRGKLMYERNDILLFVQMLERGLLPRSPDFVETMSFGLGDWKQAFDAAAEFTGIGRIVSISP</sequence>
<protein>
    <submittedName>
        <fullName evidence="8">Uncharacterized protein</fullName>
    </submittedName>
</protein>
<evidence type="ECO:0000259" key="7">
    <source>
        <dbReference type="Pfam" id="PF08240"/>
    </source>
</evidence>
<gene>
    <name evidence="8" type="ORF">UA08_00523</name>
</gene>
<evidence type="ECO:0000313" key="9">
    <source>
        <dbReference type="Proteomes" id="UP000214365"/>
    </source>
</evidence>
<dbReference type="InterPro" id="IPR011032">
    <property type="entry name" value="GroES-like_sf"/>
</dbReference>
<evidence type="ECO:0000256" key="5">
    <source>
        <dbReference type="ARBA" id="ARBA00023002"/>
    </source>
</evidence>
<dbReference type="Proteomes" id="UP000214365">
    <property type="component" value="Unassembled WGS sequence"/>
</dbReference>
<dbReference type="EMBL" id="LFMY01000001">
    <property type="protein sequence ID" value="OKL64551.1"/>
    <property type="molecule type" value="Genomic_DNA"/>
</dbReference>
<dbReference type="PANTHER" id="PTHR43350:SF17">
    <property type="entry name" value="NAD-DEPENDENT ALCOHOL DEHYDROGENASE"/>
    <property type="match status" value="1"/>
</dbReference>
<feature type="domain" description="Alcohol dehydrogenase-like C-terminal" evidence="6">
    <location>
        <begin position="196"/>
        <end position="328"/>
    </location>
</feature>
<proteinExistence type="inferred from homology"/>
<dbReference type="GO" id="GO:0046872">
    <property type="term" value="F:metal ion binding"/>
    <property type="evidence" value="ECO:0007669"/>
    <property type="project" value="UniProtKB-KW"/>
</dbReference>
<dbReference type="Gene3D" id="3.40.50.720">
    <property type="entry name" value="NAD(P)-binding Rossmann-like Domain"/>
    <property type="match status" value="1"/>
</dbReference>
<evidence type="ECO:0000259" key="6">
    <source>
        <dbReference type="Pfam" id="PF00107"/>
    </source>
</evidence>
<accession>A0A225ASH6</accession>
<dbReference type="OrthoDB" id="5407715at2759"/>
<keyword evidence="9" id="KW-1185">Reference proteome</keyword>
<evidence type="ECO:0000256" key="4">
    <source>
        <dbReference type="ARBA" id="ARBA00022833"/>
    </source>
</evidence>
<evidence type="ECO:0000256" key="2">
    <source>
        <dbReference type="ARBA" id="ARBA00008072"/>
    </source>
</evidence>
<dbReference type="InterPro" id="IPR013154">
    <property type="entry name" value="ADH-like_N"/>
</dbReference>
<dbReference type="InterPro" id="IPR013149">
    <property type="entry name" value="ADH-like_C"/>
</dbReference>
<dbReference type="PANTHER" id="PTHR43350">
    <property type="entry name" value="NAD-DEPENDENT ALCOHOL DEHYDROGENASE"/>
    <property type="match status" value="1"/>
</dbReference>
<organism evidence="8 9">
    <name type="scientific">Talaromyces atroroseus</name>
    <dbReference type="NCBI Taxonomy" id="1441469"/>
    <lineage>
        <taxon>Eukaryota</taxon>
        <taxon>Fungi</taxon>
        <taxon>Dikarya</taxon>
        <taxon>Ascomycota</taxon>
        <taxon>Pezizomycotina</taxon>
        <taxon>Eurotiomycetes</taxon>
        <taxon>Eurotiomycetidae</taxon>
        <taxon>Eurotiales</taxon>
        <taxon>Trichocomaceae</taxon>
        <taxon>Talaromyces</taxon>
        <taxon>Talaromyces sect. Trachyspermi</taxon>
    </lineage>
</organism>
<dbReference type="InterPro" id="IPR036291">
    <property type="entry name" value="NAD(P)-bd_dom_sf"/>
</dbReference>
<dbReference type="AlphaFoldDB" id="A0A225ASH6"/>
<dbReference type="Pfam" id="PF00107">
    <property type="entry name" value="ADH_zinc_N"/>
    <property type="match status" value="1"/>
</dbReference>
<evidence type="ECO:0000313" key="8">
    <source>
        <dbReference type="EMBL" id="OKL64551.1"/>
    </source>
</evidence>
<keyword evidence="5" id="KW-0560">Oxidoreductase</keyword>
<feature type="domain" description="Alcohol dehydrogenase-like N-terminal" evidence="7">
    <location>
        <begin position="37"/>
        <end position="146"/>
    </location>
</feature>
<comment type="cofactor">
    <cofactor evidence="1">
        <name>Zn(2+)</name>
        <dbReference type="ChEBI" id="CHEBI:29105"/>
    </cofactor>
</comment>
<dbReference type="SUPFAM" id="SSF51735">
    <property type="entry name" value="NAD(P)-binding Rossmann-fold domains"/>
    <property type="match status" value="1"/>
</dbReference>
<name>A0A225ASH6_TALAT</name>
<reference evidence="8 9" key="1">
    <citation type="submission" date="2015-06" db="EMBL/GenBank/DDBJ databases">
        <title>Talaromyces atroroseus IBT 11181 draft genome.</title>
        <authorList>
            <person name="Rasmussen K.B."/>
            <person name="Rasmussen S."/>
            <person name="Petersen B."/>
            <person name="Sicheritz-Ponten T."/>
            <person name="Mortensen U.H."/>
            <person name="Thrane U."/>
        </authorList>
    </citation>
    <scope>NUCLEOTIDE SEQUENCE [LARGE SCALE GENOMIC DNA]</scope>
    <source>
        <strain evidence="8 9">IBT 11181</strain>
    </source>
</reference>
<keyword evidence="3" id="KW-0479">Metal-binding</keyword>
<dbReference type="GO" id="GO:0016491">
    <property type="term" value="F:oxidoreductase activity"/>
    <property type="evidence" value="ECO:0007669"/>
    <property type="project" value="UniProtKB-KW"/>
</dbReference>
<comment type="caution">
    <text evidence="8">The sequence shown here is derived from an EMBL/GenBank/DDBJ whole genome shotgun (WGS) entry which is preliminary data.</text>
</comment>
<evidence type="ECO:0000256" key="1">
    <source>
        <dbReference type="ARBA" id="ARBA00001947"/>
    </source>
</evidence>
<dbReference type="RefSeq" id="XP_020124672.1">
    <property type="nucleotide sequence ID" value="XM_020260339.1"/>
</dbReference>
<dbReference type="Gene3D" id="3.90.180.10">
    <property type="entry name" value="Medium-chain alcohol dehydrogenases, catalytic domain"/>
    <property type="match status" value="1"/>
</dbReference>
<dbReference type="SUPFAM" id="SSF50129">
    <property type="entry name" value="GroES-like"/>
    <property type="match status" value="1"/>
</dbReference>
<evidence type="ECO:0000256" key="3">
    <source>
        <dbReference type="ARBA" id="ARBA00022723"/>
    </source>
</evidence>
<dbReference type="GeneID" id="31000278"/>